<proteinExistence type="predicted"/>
<evidence type="ECO:0000313" key="1">
    <source>
        <dbReference type="EnsemblPlants" id="AVESA.00010b.r2.UnG1434490.1.CDS"/>
    </source>
</evidence>
<evidence type="ECO:0000313" key="2">
    <source>
        <dbReference type="Proteomes" id="UP001732700"/>
    </source>
</evidence>
<accession>A0ACD6ANX2</accession>
<sequence>MVATCGDGCVDKYTLTSLLQCYCNAGRPDGANGVFQRMSQRGWVDEHVLTMLAVAFSKWGKVDGAVELLGRMEALGMRPSEKTLSVLVHGFVKQRRVDKAMEMFDKIATSGFVANFSLYCVLIEGLCTDKEIGKAVKLFEQMKNSEVAPDVRLLKKMVEAFCHEGDFAIVGPFINENAAQLKPSDVIALYNVVLEGLVNHGQVEAAYQLLTSMLCGVHEISEGSAVGAHVIDTGQDVKPNSDSFNIVVCGLCKVKKLDDALALIKDMIGFGCKGKLLMFNDLIYELCSLDRRNDPNGALDLLREMRTNGHKPWIKNCTEMVQQLCFSGRITEALGFLEEMLKMGFLPDIVTYSAAMNGLCKAGEVDNALGLFRGISAKYYLPDVVGNGGNRPLPLNPNGNREPENAEGINRIRYEINFNNDEWERVREAVRGTNPLPIDAPRDMLMGYYWLLVEEHNRQIKQQHELEQRRQAVDESSMRRAALSSAGGSSSKGNNGCKYNSRMERMDPATRREATKALDMSFMMMDSQGNMMPKMPHATVMAAPTYLTSK</sequence>
<dbReference type="EnsemblPlants" id="AVESA.00010b.r2.UnG1434490.1">
    <property type="protein sequence ID" value="AVESA.00010b.r2.UnG1434490.1.CDS"/>
    <property type="gene ID" value="AVESA.00010b.r2.UnG1434490"/>
</dbReference>
<protein>
    <submittedName>
        <fullName evidence="1">Uncharacterized protein</fullName>
    </submittedName>
</protein>
<reference evidence="1" key="1">
    <citation type="submission" date="2025-09" db="UniProtKB">
        <authorList>
            <consortium name="EnsemblPlants"/>
        </authorList>
    </citation>
    <scope>IDENTIFICATION</scope>
</reference>
<name>A0ACD6ANX2_AVESA</name>
<organism evidence="1 2">
    <name type="scientific">Avena sativa</name>
    <name type="common">Oat</name>
    <dbReference type="NCBI Taxonomy" id="4498"/>
    <lineage>
        <taxon>Eukaryota</taxon>
        <taxon>Viridiplantae</taxon>
        <taxon>Streptophyta</taxon>
        <taxon>Embryophyta</taxon>
        <taxon>Tracheophyta</taxon>
        <taxon>Spermatophyta</taxon>
        <taxon>Magnoliopsida</taxon>
        <taxon>Liliopsida</taxon>
        <taxon>Poales</taxon>
        <taxon>Poaceae</taxon>
        <taxon>BOP clade</taxon>
        <taxon>Pooideae</taxon>
        <taxon>Poodae</taxon>
        <taxon>Poeae</taxon>
        <taxon>Poeae Chloroplast Group 1 (Aveneae type)</taxon>
        <taxon>Aveninae</taxon>
        <taxon>Avena</taxon>
    </lineage>
</organism>
<dbReference type="Proteomes" id="UP001732700">
    <property type="component" value="Unassembled WGS sequence"/>
</dbReference>
<keyword evidence="2" id="KW-1185">Reference proteome</keyword>